<accession>A0A2N0TVF3</accession>
<dbReference type="STRING" id="447422.SAMN05660903_03631"/>
<evidence type="ECO:0000256" key="2">
    <source>
        <dbReference type="ARBA" id="ARBA00023157"/>
    </source>
</evidence>
<gene>
    <name evidence="4" type="ORF">APR41_17710</name>
</gene>
<comment type="caution">
    <text evidence="4">The sequence shown here is derived from an EMBL/GenBank/DDBJ whole genome shotgun (WGS) entry which is preliminary data.</text>
</comment>
<feature type="domain" description="LamG-like jellyroll fold" evidence="3">
    <location>
        <begin position="84"/>
        <end position="219"/>
    </location>
</feature>
<dbReference type="InterPro" id="IPR013320">
    <property type="entry name" value="ConA-like_dom_sf"/>
</dbReference>
<dbReference type="Gene3D" id="2.60.120.200">
    <property type="match status" value="1"/>
</dbReference>
<dbReference type="RefSeq" id="WP_079714587.1">
    <property type="nucleotide sequence ID" value="NZ_FUZC01000024.1"/>
</dbReference>
<evidence type="ECO:0000313" key="4">
    <source>
        <dbReference type="EMBL" id="PKD18745.1"/>
    </source>
</evidence>
<reference evidence="4 5" key="1">
    <citation type="submission" date="2015-10" db="EMBL/GenBank/DDBJ databases">
        <title>Draft genome sequence of Salegentibacter salinarum KCTC 12975.</title>
        <authorList>
            <person name="Lin W."/>
            <person name="Zheng Q."/>
        </authorList>
    </citation>
    <scope>NUCLEOTIDE SEQUENCE [LARGE SCALE GENOMIC DNA]</scope>
    <source>
        <strain evidence="4 5">KCTC 12975</strain>
    </source>
</reference>
<evidence type="ECO:0000313" key="5">
    <source>
        <dbReference type="Proteomes" id="UP000232673"/>
    </source>
</evidence>
<dbReference type="SUPFAM" id="SSF49899">
    <property type="entry name" value="Concanavalin A-like lectins/glucanases"/>
    <property type="match status" value="1"/>
</dbReference>
<dbReference type="OrthoDB" id="9808753at2"/>
<name>A0A2N0TVF3_9FLAO</name>
<evidence type="ECO:0000259" key="3">
    <source>
        <dbReference type="SMART" id="SM00560"/>
    </source>
</evidence>
<keyword evidence="1" id="KW-0732">Signal</keyword>
<organism evidence="4 5">
    <name type="scientific">Salegentibacter salinarum</name>
    <dbReference type="NCBI Taxonomy" id="447422"/>
    <lineage>
        <taxon>Bacteria</taxon>
        <taxon>Pseudomonadati</taxon>
        <taxon>Bacteroidota</taxon>
        <taxon>Flavobacteriia</taxon>
        <taxon>Flavobacteriales</taxon>
        <taxon>Flavobacteriaceae</taxon>
        <taxon>Salegentibacter</taxon>
    </lineage>
</organism>
<dbReference type="Pfam" id="PF13385">
    <property type="entry name" value="Laminin_G_3"/>
    <property type="match status" value="1"/>
</dbReference>
<sequence>MQKVLFFLVFFHCGFSLNSQNLTDGLIGHWPLDGDAIDLTINGNDGEVHGAIGVSNRFGEESKAMYFDGNDYIEISNIPTMGTGDFSMSAWFKYDSGAKGELAILSKAKGQNVTGRYAFGIEDSRIRAFIDFGPEVDFRSPTILESNGWSLATVTYDRDGQLRIYANGVLDGSRDISASASIDFHRDFSFLIGQYIKGMWAFKGALDDIRIYNRVLTPTEVEALYTLSSESSECTGLITEVDGNVGVGVNVENSCGYGLAVGGSIYTDEMKVMGVSNWPDYVFSEAYKLMDLGVVTSYIKKYGHLPGLPSAKKVFSDGLSLIGADKANLRKMEELTLYLLDQRDRLDRLRSSKVLESSGLMYSSVKESDPNFVLHRNQFFFAVKPNDSLSSGLSCQGENVGINTSNTGDYRLGVTRGILSQGVKIESVSNWPDYVFSSDYSLRSLDELEEYIEANRHLPGIPSVKTIEIEGYSLSEMDRLLMEKIEELTLYIIDQGRHLMELSKKLGVDFSNKSYKWQGTSEKSLADAFGSHSKDNTKKEVKNYSGQILAGVSGTPEESICDVIICNGEEVGIGTDPVEGYRLAVDGGILTDDIQVASVSNWPDYVFGADYKLRSLSNLSAYIEREGHLPGVPKAEFIEEEGYHLEAMDALLLEKIEELTLYLIGHERQLAFLESRQ</sequence>
<keyword evidence="5" id="KW-1185">Reference proteome</keyword>
<proteinExistence type="predicted"/>
<evidence type="ECO:0000256" key="1">
    <source>
        <dbReference type="ARBA" id="ARBA00022729"/>
    </source>
</evidence>
<dbReference type="Proteomes" id="UP000232673">
    <property type="component" value="Unassembled WGS sequence"/>
</dbReference>
<protein>
    <recommendedName>
        <fullName evidence="3">LamG-like jellyroll fold domain-containing protein</fullName>
    </recommendedName>
</protein>
<dbReference type="AlphaFoldDB" id="A0A2N0TVF3"/>
<dbReference type="GO" id="GO:0005975">
    <property type="term" value="P:carbohydrate metabolic process"/>
    <property type="evidence" value="ECO:0007669"/>
    <property type="project" value="UniProtKB-ARBA"/>
</dbReference>
<dbReference type="SMART" id="SM00560">
    <property type="entry name" value="LamGL"/>
    <property type="match status" value="1"/>
</dbReference>
<dbReference type="GO" id="GO:0004553">
    <property type="term" value="F:hydrolase activity, hydrolyzing O-glycosyl compounds"/>
    <property type="evidence" value="ECO:0007669"/>
    <property type="project" value="UniProtKB-ARBA"/>
</dbReference>
<dbReference type="InterPro" id="IPR006558">
    <property type="entry name" value="LamG-like"/>
</dbReference>
<dbReference type="EMBL" id="LKTS01000021">
    <property type="protein sequence ID" value="PKD18745.1"/>
    <property type="molecule type" value="Genomic_DNA"/>
</dbReference>
<keyword evidence="2" id="KW-1015">Disulfide bond</keyword>